<sequence>MGEFKFEKWAFTDEKLKIEAITHKSYATENPGNGPHNERLEWIGDSIIGTVASDYLFLNFQDSNEGALTNLRKQVVCKETLAKFARKLDLDNVLRLGKGTMGDRYNDRLLGSTFEAYIGAIYLDSGRNLNEVIKFMEPIIKPFVEELATNDLNVSSEPVYGPMNKQIESGDPIGMLQSWAQSRGFQIPEYKFTDPQPENKSDFECEVIIEGKSYGFASSGKKKDARKKSAIIALESLGITNYTT</sequence>
<name>A0ACA9LII1_9GLOM</name>
<reference evidence="1" key="1">
    <citation type="submission" date="2021-06" db="EMBL/GenBank/DDBJ databases">
        <authorList>
            <person name="Kallberg Y."/>
            <person name="Tangrot J."/>
            <person name="Rosling A."/>
        </authorList>
    </citation>
    <scope>NUCLEOTIDE SEQUENCE</scope>
    <source>
        <strain evidence="1">IL203A</strain>
    </source>
</reference>
<evidence type="ECO:0000313" key="1">
    <source>
        <dbReference type="EMBL" id="CAG8532712.1"/>
    </source>
</evidence>
<organism evidence="1 2">
    <name type="scientific">Dentiscutata heterogama</name>
    <dbReference type="NCBI Taxonomy" id="1316150"/>
    <lineage>
        <taxon>Eukaryota</taxon>
        <taxon>Fungi</taxon>
        <taxon>Fungi incertae sedis</taxon>
        <taxon>Mucoromycota</taxon>
        <taxon>Glomeromycotina</taxon>
        <taxon>Glomeromycetes</taxon>
        <taxon>Diversisporales</taxon>
        <taxon>Gigasporaceae</taxon>
        <taxon>Dentiscutata</taxon>
    </lineage>
</organism>
<protein>
    <submittedName>
        <fullName evidence="1">10110_t:CDS:1</fullName>
    </submittedName>
</protein>
<evidence type="ECO:0000313" key="2">
    <source>
        <dbReference type="Proteomes" id="UP000789702"/>
    </source>
</evidence>
<proteinExistence type="predicted"/>
<dbReference type="EMBL" id="CAJVPU010004419">
    <property type="protein sequence ID" value="CAG8532712.1"/>
    <property type="molecule type" value="Genomic_DNA"/>
</dbReference>
<comment type="caution">
    <text evidence="1">The sequence shown here is derived from an EMBL/GenBank/DDBJ whole genome shotgun (WGS) entry which is preliminary data.</text>
</comment>
<dbReference type="Proteomes" id="UP000789702">
    <property type="component" value="Unassembled WGS sequence"/>
</dbReference>
<accession>A0ACA9LII1</accession>
<gene>
    <name evidence="1" type="ORF">DHETER_LOCUS4440</name>
</gene>
<keyword evidence="2" id="KW-1185">Reference proteome</keyword>